<reference evidence="1" key="1">
    <citation type="journal article" date="2016" name="BMC Biol.">
        <title>Parallel evolution of highly conserved plastid genome architecture in red seaweeds and seed plants.</title>
        <authorList>
            <person name="Lee J."/>
            <person name="Cho C.H."/>
            <person name="Park S.I."/>
            <person name="Choi J.W."/>
            <person name="Song H.S."/>
            <person name="West J.A."/>
            <person name="Bhattacharya D."/>
            <person name="Yoon H.S."/>
        </authorList>
    </citation>
    <scope>NUCLEOTIDE SEQUENCE</scope>
</reference>
<dbReference type="InterPro" id="IPR019656">
    <property type="entry name" value="Uncharacterised_Ycf34"/>
</dbReference>
<evidence type="ECO:0008006" key="2">
    <source>
        <dbReference type="Google" id="ProtNLM"/>
    </source>
</evidence>
<dbReference type="Pfam" id="PF10718">
    <property type="entry name" value="Ycf34"/>
    <property type="match status" value="1"/>
</dbReference>
<name>A0A1C9C9V5_9FLOR</name>
<dbReference type="EMBL" id="KX284713">
    <property type="protein sequence ID" value="AOM65158.1"/>
    <property type="molecule type" value="Genomic_DNA"/>
</dbReference>
<protein>
    <recommendedName>
        <fullName evidence="2">Ycf34</fullName>
    </recommendedName>
</protein>
<keyword evidence="1" id="KW-0934">Plastid</keyword>
<geneLocation type="plastid" evidence="1"/>
<dbReference type="RefSeq" id="YP_009296223.1">
    <property type="nucleotide sequence ID" value="NC_031170.1"/>
</dbReference>
<accession>A0A1C9C9V5</accession>
<organism evidence="1">
    <name type="scientific">Sebdenia flabellata</name>
    <dbReference type="NCBI Taxonomy" id="42024"/>
    <lineage>
        <taxon>Eukaryota</taxon>
        <taxon>Rhodophyta</taxon>
        <taxon>Florideophyceae</taxon>
        <taxon>Rhodymeniophycidae</taxon>
        <taxon>Sebdeniales</taxon>
        <taxon>Sebdeniaceae</taxon>
        <taxon>Sebdenia</taxon>
    </lineage>
</organism>
<dbReference type="AlphaFoldDB" id="A0A1C9C9V5"/>
<gene>
    <name evidence="1" type="primary">ycf34</name>
    <name evidence="1" type="ORF">Sebd_071</name>
</gene>
<dbReference type="GeneID" id="29072673"/>
<sequence length="76" mass="9017">MCICVNCRHVHICTTYTLIQKQHDQNVKISTMNFIPTNTLIKINISQSKDYHMFDWDLKECLSFTEKPGNWLIKNE</sequence>
<evidence type="ECO:0000313" key="1">
    <source>
        <dbReference type="EMBL" id="AOM65158.1"/>
    </source>
</evidence>
<proteinExistence type="predicted"/>